<name>A0A0R0AFX4_9GAMM</name>
<dbReference type="InterPro" id="IPR053825">
    <property type="entry name" value="DUF7009"/>
</dbReference>
<organism evidence="1 2">
    <name type="scientific">Stenotrophomonas pictorum JCM 9942</name>
    <dbReference type="NCBI Taxonomy" id="1236960"/>
    <lineage>
        <taxon>Bacteria</taxon>
        <taxon>Pseudomonadati</taxon>
        <taxon>Pseudomonadota</taxon>
        <taxon>Gammaproteobacteria</taxon>
        <taxon>Lysobacterales</taxon>
        <taxon>Lysobacteraceae</taxon>
        <taxon>Stenotrophomonas</taxon>
    </lineage>
</organism>
<dbReference type="Pfam" id="PF22668">
    <property type="entry name" value="DUF7009"/>
    <property type="match status" value="1"/>
</dbReference>
<dbReference type="Proteomes" id="UP000050836">
    <property type="component" value="Unassembled WGS sequence"/>
</dbReference>
<dbReference type="RefSeq" id="WP_054656893.1">
    <property type="nucleotide sequence ID" value="NZ_BAZI01000005.1"/>
</dbReference>
<comment type="caution">
    <text evidence="1">The sequence shown here is derived from an EMBL/GenBank/DDBJ whole genome shotgun (WGS) entry which is preliminary data.</text>
</comment>
<dbReference type="EMBL" id="LLXS01000010">
    <property type="protein sequence ID" value="KRG43958.1"/>
    <property type="molecule type" value="Genomic_DNA"/>
</dbReference>
<gene>
    <name evidence="1" type="ORF">ARC78_06445</name>
</gene>
<dbReference type="OrthoDB" id="6025662at2"/>
<accession>A0A0R0AFX4</accession>
<protein>
    <submittedName>
        <fullName evidence="1">Uncharacterized protein</fullName>
    </submittedName>
</protein>
<evidence type="ECO:0000313" key="2">
    <source>
        <dbReference type="Proteomes" id="UP000050836"/>
    </source>
</evidence>
<keyword evidence="2" id="KW-1185">Reference proteome</keyword>
<sequence length="123" mass="13591">MKVQIHRQSIRLRIDEAELARLLAGQRVENHTRLAAERCWSQTLRLVPSGEVLITGDTAILQISLPRDAVLALQARLPCRDGLSFDVAAGGEPLQLRLDVDIRDSLRQRGPSRRSAAATSSMV</sequence>
<proteinExistence type="predicted"/>
<dbReference type="AlphaFoldDB" id="A0A0R0AFX4"/>
<reference evidence="1 2" key="1">
    <citation type="submission" date="2015-10" db="EMBL/GenBank/DDBJ databases">
        <title>Genome sequencing and analysis of members of genus Stenotrophomonas.</title>
        <authorList>
            <person name="Patil P.P."/>
            <person name="Midha S."/>
            <person name="Patil P.B."/>
        </authorList>
    </citation>
    <scope>NUCLEOTIDE SEQUENCE [LARGE SCALE GENOMIC DNA]</scope>
    <source>
        <strain evidence="1 2">JCM 9942</strain>
    </source>
</reference>
<evidence type="ECO:0000313" key="1">
    <source>
        <dbReference type="EMBL" id="KRG43958.1"/>
    </source>
</evidence>